<evidence type="ECO:0000313" key="1">
    <source>
        <dbReference type="EMBL" id="CAI8005426.1"/>
    </source>
</evidence>
<reference evidence="1" key="1">
    <citation type="submission" date="2023-03" db="EMBL/GenBank/DDBJ databases">
        <authorList>
            <person name="Steffen K."/>
            <person name="Cardenas P."/>
        </authorList>
    </citation>
    <scope>NUCLEOTIDE SEQUENCE</scope>
</reference>
<organism evidence="1 2">
    <name type="scientific">Geodia barretti</name>
    <name type="common">Barrett's horny sponge</name>
    <dbReference type="NCBI Taxonomy" id="519541"/>
    <lineage>
        <taxon>Eukaryota</taxon>
        <taxon>Metazoa</taxon>
        <taxon>Porifera</taxon>
        <taxon>Demospongiae</taxon>
        <taxon>Heteroscleromorpha</taxon>
        <taxon>Tetractinellida</taxon>
        <taxon>Astrophorina</taxon>
        <taxon>Geodiidae</taxon>
        <taxon>Geodia</taxon>
    </lineage>
</organism>
<protein>
    <submittedName>
        <fullName evidence="1">Uncharacterized protein</fullName>
    </submittedName>
</protein>
<dbReference type="EMBL" id="CASHTH010000611">
    <property type="protein sequence ID" value="CAI8005426.1"/>
    <property type="molecule type" value="Genomic_DNA"/>
</dbReference>
<name>A0AA35W649_GEOBA</name>
<sequence>MILLVVFIGVAFAAAYLVFYRGGYAGPPPVELDYLAPGAATASSGTEWTPSVAERPGGLLLVDTLHSNGFSSREILTLRTRVVAQGYDLELLGNFSRATEPDRRAQFAERLREADSLVVITPLIAYSAGEVDLIEEFVRKGGKLVLVSDPGRRDQMNTLAQRFGVQFRPDYLYNQVENNRNFQNIFVRDFQPDELTAGLDTVVLYTAGSITTSGPGLAVADDRTESSLAENNGDLYVMARAADRNVLAISDFTLMIPPHDSTLDNGQLLSNIIDFATTSDRVFDLADFPHFYPAGPDPGVQILLGRPELLGSGAELKSGLEDYGIAADIRGTEDVSRDTVFLGLHEDALQVRQYLQAAGVRVDDTLGMPFGLELDPTGTAVTVLDREGDRHVLILLADTPAVLDKAVARLLDGGFRSDLVSEVTGVSISAGASK</sequence>
<accession>A0AA35W649</accession>
<gene>
    <name evidence="1" type="ORF">GBAR_LOCUS4219</name>
</gene>
<dbReference type="AlphaFoldDB" id="A0AA35W649"/>
<keyword evidence="2" id="KW-1185">Reference proteome</keyword>
<dbReference type="Proteomes" id="UP001174909">
    <property type="component" value="Unassembled WGS sequence"/>
</dbReference>
<proteinExistence type="predicted"/>
<evidence type="ECO:0000313" key="2">
    <source>
        <dbReference type="Proteomes" id="UP001174909"/>
    </source>
</evidence>
<comment type="caution">
    <text evidence="1">The sequence shown here is derived from an EMBL/GenBank/DDBJ whole genome shotgun (WGS) entry which is preliminary data.</text>
</comment>